<sequence length="106" mass="12085">MKVKLGSLTYRDFTATPTANSGSMSIDISDIPNYKDLILWETLFPRMLSDLDMANWNTSMLRTGVGYDWNYDADKGILSISSRHTECVLIQYGTGLKQRTVRVHYI</sequence>
<evidence type="ECO:0000313" key="2">
    <source>
        <dbReference type="Proteomes" id="UP001199355"/>
    </source>
</evidence>
<dbReference type="Proteomes" id="UP001199355">
    <property type="component" value="Unassembled WGS sequence"/>
</dbReference>
<evidence type="ECO:0000313" key="1">
    <source>
        <dbReference type="EMBL" id="MCC2169143.1"/>
    </source>
</evidence>
<keyword evidence="2" id="KW-1185">Reference proteome</keyword>
<reference evidence="1 2" key="1">
    <citation type="submission" date="2021-10" db="EMBL/GenBank/DDBJ databases">
        <title>Anaerobic single-cell dispensing facilitates the cultivation of human gut bacteria.</title>
        <authorList>
            <person name="Afrizal A."/>
        </authorList>
    </citation>
    <scope>NUCLEOTIDE SEQUENCE [LARGE SCALE GENOMIC DNA]</scope>
    <source>
        <strain evidence="1 2">CLA-AA-H244</strain>
    </source>
</reference>
<proteinExistence type="predicted"/>
<dbReference type="EMBL" id="JAJEQF010000064">
    <property type="protein sequence ID" value="MCC2169143.1"/>
    <property type="molecule type" value="Genomic_DNA"/>
</dbReference>
<dbReference type="AlphaFoldDB" id="A0AAE3DP93"/>
<gene>
    <name evidence="1" type="ORF">LKD45_15890</name>
</gene>
<protein>
    <submittedName>
        <fullName evidence="1">Uncharacterized protein</fullName>
    </submittedName>
</protein>
<name>A0AAE3DP93_9FIRM</name>
<dbReference type="RefSeq" id="WP_308729146.1">
    <property type="nucleotide sequence ID" value="NZ_JAJEQF010000064.1"/>
</dbReference>
<organism evidence="1 2">
    <name type="scientific">Gallintestinimicrobium propionicum</name>
    <dbReference type="NCBI Taxonomy" id="2981770"/>
    <lineage>
        <taxon>Bacteria</taxon>
        <taxon>Bacillati</taxon>
        <taxon>Bacillota</taxon>
        <taxon>Clostridia</taxon>
        <taxon>Lachnospirales</taxon>
        <taxon>Lachnospiraceae</taxon>
        <taxon>Gallintestinimicrobium</taxon>
    </lineage>
</organism>
<comment type="caution">
    <text evidence="1">The sequence shown here is derived from an EMBL/GenBank/DDBJ whole genome shotgun (WGS) entry which is preliminary data.</text>
</comment>
<accession>A0AAE3DP93</accession>